<feature type="domain" description="EamA" evidence="7">
    <location>
        <begin position="159"/>
        <end position="293"/>
    </location>
</feature>
<gene>
    <name evidence="8" type="ORF">NOI20_11760</name>
</gene>
<keyword evidence="4 6" id="KW-1133">Transmembrane helix</keyword>
<comment type="caution">
    <text evidence="8">The sequence shown here is derived from an EMBL/GenBank/DDBJ whole genome shotgun (WGS) entry which is preliminary data.</text>
</comment>
<protein>
    <submittedName>
        <fullName evidence="8">DMT family transporter</fullName>
    </submittedName>
</protein>
<dbReference type="InterPro" id="IPR000620">
    <property type="entry name" value="EamA_dom"/>
</dbReference>
<evidence type="ECO:0000259" key="7">
    <source>
        <dbReference type="Pfam" id="PF00892"/>
    </source>
</evidence>
<dbReference type="PANTHER" id="PTHR32322:SF18">
    <property type="entry name" value="S-ADENOSYLMETHIONINE_S-ADENOSYLHOMOCYSTEINE TRANSPORTER"/>
    <property type="match status" value="1"/>
</dbReference>
<dbReference type="AlphaFoldDB" id="A0AAJ1X641"/>
<feature type="transmembrane region" description="Helical" evidence="6">
    <location>
        <begin position="225"/>
        <end position="243"/>
    </location>
</feature>
<name>A0AAJ1X641_9RHOB</name>
<keyword evidence="5 6" id="KW-0472">Membrane</keyword>
<reference evidence="8" key="2">
    <citation type="submission" date="2023-04" db="EMBL/GenBank/DDBJ databases">
        <title>'Rhodoalgimonas zhirmunskyi' gen. nov., isolated from a red alga.</title>
        <authorList>
            <person name="Nedashkovskaya O.I."/>
            <person name="Otstavnykh N.Y."/>
            <person name="Bystritskaya E.P."/>
            <person name="Balabanova L.A."/>
            <person name="Isaeva M.P."/>
        </authorList>
    </citation>
    <scope>NUCLEOTIDE SEQUENCE</scope>
    <source>
        <strain evidence="8">10Alg 79</strain>
    </source>
</reference>
<dbReference type="GO" id="GO:0005886">
    <property type="term" value="C:plasma membrane"/>
    <property type="evidence" value="ECO:0007669"/>
    <property type="project" value="UniProtKB-SubCell"/>
</dbReference>
<sequence>MTRHLPLIAVLLVLGAGWGLTMPLTKIAVDGGYRHFGMIFWQVAIGALVLFTIQGLRRRPVRFDRERLPFYLVIALLGTVLPNLASFEATRHLPAGVMSVAIATVPMFALPVALMLGTDRASVLRILGLVLGLSGVAILAGPMSGPMSGAGAGSVHWGWLLVALIGPVFYGAEGNVVARWGTGGAGPVEVLAGAMVLAALITLPLALVTGTFIDPRPPWGLRDLAVLGSALINAFVYAGYVWLVGRAGAVFAGQVAYLVTGFGVVWAMVLLGERYAPGFWAAFGLMFAGLFLVQPRDNLGLRGAREPQAPSTTAGAGRTP</sequence>
<proteinExistence type="predicted"/>
<dbReference type="Proteomes" id="UP001227162">
    <property type="component" value="Unassembled WGS sequence"/>
</dbReference>
<feature type="transmembrane region" description="Helical" evidence="6">
    <location>
        <begin position="35"/>
        <end position="56"/>
    </location>
</feature>
<dbReference type="SUPFAM" id="SSF103481">
    <property type="entry name" value="Multidrug resistance efflux transporter EmrE"/>
    <property type="match status" value="2"/>
</dbReference>
<feature type="transmembrane region" description="Helical" evidence="6">
    <location>
        <begin position="190"/>
        <end position="213"/>
    </location>
</feature>
<feature type="transmembrane region" description="Helical" evidence="6">
    <location>
        <begin position="123"/>
        <end position="145"/>
    </location>
</feature>
<dbReference type="InterPro" id="IPR037185">
    <property type="entry name" value="EmrE-like"/>
</dbReference>
<evidence type="ECO:0000313" key="9">
    <source>
        <dbReference type="Proteomes" id="UP001227162"/>
    </source>
</evidence>
<dbReference type="EMBL" id="JANFFA010000003">
    <property type="protein sequence ID" value="MDQ2094789.1"/>
    <property type="molecule type" value="Genomic_DNA"/>
</dbReference>
<organism evidence="8 9">
    <name type="scientific">Rhodalgimonas zhirmunskyi</name>
    <dbReference type="NCBI Taxonomy" id="2964767"/>
    <lineage>
        <taxon>Bacteria</taxon>
        <taxon>Pseudomonadati</taxon>
        <taxon>Pseudomonadota</taxon>
        <taxon>Alphaproteobacteria</taxon>
        <taxon>Rhodobacterales</taxon>
        <taxon>Roseobacteraceae</taxon>
        <taxon>Rhodalgimonas</taxon>
    </lineage>
</organism>
<evidence type="ECO:0000256" key="5">
    <source>
        <dbReference type="ARBA" id="ARBA00023136"/>
    </source>
</evidence>
<keyword evidence="9" id="KW-1185">Reference proteome</keyword>
<feature type="transmembrane region" description="Helical" evidence="6">
    <location>
        <begin position="68"/>
        <end position="87"/>
    </location>
</feature>
<comment type="subcellular location">
    <subcellularLocation>
        <location evidence="1">Cell membrane</location>
        <topology evidence="1">Multi-pass membrane protein</topology>
    </subcellularLocation>
</comment>
<keyword evidence="3 6" id="KW-0812">Transmembrane</keyword>
<dbReference type="RefSeq" id="WP_317626401.1">
    <property type="nucleotide sequence ID" value="NZ_JANFFA010000003.1"/>
</dbReference>
<feature type="transmembrane region" description="Helical" evidence="6">
    <location>
        <begin position="275"/>
        <end position="293"/>
    </location>
</feature>
<feature type="transmembrane region" description="Helical" evidence="6">
    <location>
        <begin position="93"/>
        <end position="116"/>
    </location>
</feature>
<dbReference type="Pfam" id="PF00892">
    <property type="entry name" value="EamA"/>
    <property type="match status" value="2"/>
</dbReference>
<evidence type="ECO:0000256" key="4">
    <source>
        <dbReference type="ARBA" id="ARBA00022989"/>
    </source>
</evidence>
<evidence type="ECO:0000256" key="6">
    <source>
        <dbReference type="SAM" id="Phobius"/>
    </source>
</evidence>
<accession>A0AAJ1X641</accession>
<dbReference type="PANTHER" id="PTHR32322">
    <property type="entry name" value="INNER MEMBRANE TRANSPORTER"/>
    <property type="match status" value="1"/>
</dbReference>
<evidence type="ECO:0000256" key="1">
    <source>
        <dbReference type="ARBA" id="ARBA00004651"/>
    </source>
</evidence>
<evidence type="ECO:0000256" key="2">
    <source>
        <dbReference type="ARBA" id="ARBA00022475"/>
    </source>
</evidence>
<keyword evidence="2" id="KW-1003">Cell membrane</keyword>
<evidence type="ECO:0000313" key="8">
    <source>
        <dbReference type="EMBL" id="MDQ2094789.1"/>
    </source>
</evidence>
<reference evidence="8" key="1">
    <citation type="submission" date="2022-07" db="EMBL/GenBank/DDBJ databases">
        <authorList>
            <person name="Otstavnykh N."/>
            <person name="Isaeva M."/>
            <person name="Bystritskaya E."/>
        </authorList>
    </citation>
    <scope>NUCLEOTIDE SEQUENCE</scope>
    <source>
        <strain evidence="8">10Alg 79</strain>
    </source>
</reference>
<evidence type="ECO:0000256" key="3">
    <source>
        <dbReference type="ARBA" id="ARBA00022692"/>
    </source>
</evidence>
<feature type="transmembrane region" description="Helical" evidence="6">
    <location>
        <begin position="250"/>
        <end position="269"/>
    </location>
</feature>
<feature type="domain" description="EamA" evidence="7">
    <location>
        <begin position="9"/>
        <end position="139"/>
    </location>
</feature>
<dbReference type="InterPro" id="IPR050638">
    <property type="entry name" value="AA-Vitamin_Transporters"/>
</dbReference>
<feature type="transmembrane region" description="Helical" evidence="6">
    <location>
        <begin position="157"/>
        <end position="178"/>
    </location>
</feature>